<comment type="cofactor">
    <cofactor evidence="5">
        <name>FAD</name>
        <dbReference type="ChEBI" id="CHEBI:57692"/>
    </cofactor>
</comment>
<name>A0AA36HQS6_9DINO</name>
<protein>
    <recommendedName>
        <fullName evidence="2 5">Proline dehydrogenase</fullName>
        <ecNumber evidence="2 5">1.5.5.2</ecNumber>
    </recommendedName>
</protein>
<sequence>MHPLNWYMLLGELGVQVRATAFSHFCGGEQLEDCVSTAQSLQECAGVRCIVDWGVEESSRPDAWDLNTQRKVETLQRAKEVLGPSAAFMPIKLTSLLSPELLESLTSALEATPSSQDAAAALCTEDVAAALGRLRLICQAAKDAAVPVLLDAEQSNRQPAVHVLAQELQKEFNRQDIVVYDTIQMYLKASPARLDQALRSAGQHGYVCAVKLVRGAYMEQEKSRGSIHSSKEATDEAFDAAAGRLLSSVAQERPSAALVLATHNRCSLNQAVAKMEQLGLARDHPRVHFAQIFGMVDNLTFSLGLAGYNASKLLVFGEVKEVLPWLVRRAQENRDAFGAQAWHVLVRSQGRFKSRSELSGLMTLMTEQATFEAVGYSRMLSEEVKQVARFVRCNSGHAEEDSCASPRALQEGALTMQADFSRPVKLQAPFMLGWSLCIFSVGLALGRLGW</sequence>
<evidence type="ECO:0000256" key="5">
    <source>
        <dbReference type="RuleBase" id="RU364054"/>
    </source>
</evidence>
<evidence type="ECO:0000256" key="3">
    <source>
        <dbReference type="ARBA" id="ARBA00023002"/>
    </source>
</evidence>
<organism evidence="7 8">
    <name type="scientific">Effrenium voratum</name>
    <dbReference type="NCBI Taxonomy" id="2562239"/>
    <lineage>
        <taxon>Eukaryota</taxon>
        <taxon>Sar</taxon>
        <taxon>Alveolata</taxon>
        <taxon>Dinophyceae</taxon>
        <taxon>Suessiales</taxon>
        <taxon>Symbiodiniaceae</taxon>
        <taxon>Effrenium</taxon>
    </lineage>
</organism>
<evidence type="ECO:0000259" key="6">
    <source>
        <dbReference type="Pfam" id="PF01619"/>
    </source>
</evidence>
<dbReference type="GO" id="GO:0010133">
    <property type="term" value="P:L-proline catabolic process to L-glutamate"/>
    <property type="evidence" value="ECO:0007669"/>
    <property type="project" value="TreeGrafter"/>
</dbReference>
<evidence type="ECO:0000256" key="1">
    <source>
        <dbReference type="ARBA" id="ARBA00005869"/>
    </source>
</evidence>
<comment type="caution">
    <text evidence="7">The sequence shown here is derived from an EMBL/GenBank/DDBJ whole genome shotgun (WGS) entry which is preliminary data.</text>
</comment>
<dbReference type="GO" id="GO:0005739">
    <property type="term" value="C:mitochondrion"/>
    <property type="evidence" value="ECO:0007669"/>
    <property type="project" value="TreeGrafter"/>
</dbReference>
<keyword evidence="3 5" id="KW-0560">Oxidoreductase</keyword>
<keyword evidence="8" id="KW-1185">Reference proteome</keyword>
<proteinExistence type="inferred from homology"/>
<dbReference type="PANTHER" id="PTHR13914">
    <property type="entry name" value="PROLINE OXIDASE"/>
    <property type="match status" value="1"/>
</dbReference>
<keyword evidence="5" id="KW-0274">FAD</keyword>
<evidence type="ECO:0000256" key="4">
    <source>
        <dbReference type="ARBA" id="ARBA00023062"/>
    </source>
</evidence>
<evidence type="ECO:0000313" key="8">
    <source>
        <dbReference type="Proteomes" id="UP001178507"/>
    </source>
</evidence>
<dbReference type="InterPro" id="IPR015659">
    <property type="entry name" value="Proline_oxidase"/>
</dbReference>
<dbReference type="InterPro" id="IPR002872">
    <property type="entry name" value="Proline_DH_dom"/>
</dbReference>
<dbReference type="Proteomes" id="UP001178507">
    <property type="component" value="Unassembled WGS sequence"/>
</dbReference>
<dbReference type="AlphaFoldDB" id="A0AA36HQS6"/>
<evidence type="ECO:0000313" key="7">
    <source>
        <dbReference type="EMBL" id="CAJ1373609.1"/>
    </source>
</evidence>
<dbReference type="EC" id="1.5.5.2" evidence="2 5"/>
<evidence type="ECO:0000256" key="2">
    <source>
        <dbReference type="ARBA" id="ARBA00012695"/>
    </source>
</evidence>
<feature type="domain" description="Proline dehydrogenase" evidence="6">
    <location>
        <begin position="46"/>
        <end position="335"/>
    </location>
</feature>
<comment type="similarity">
    <text evidence="1 5">Belongs to the proline oxidase family.</text>
</comment>
<comment type="function">
    <text evidence="5">Converts proline to delta-1-pyrroline-5-carboxylate.</text>
</comment>
<dbReference type="EMBL" id="CAUJNA010000204">
    <property type="protein sequence ID" value="CAJ1373609.1"/>
    <property type="molecule type" value="Genomic_DNA"/>
</dbReference>
<comment type="catalytic activity">
    <reaction evidence="5">
        <text>L-proline + a quinone = (S)-1-pyrroline-5-carboxylate + a quinol + H(+)</text>
        <dbReference type="Rhea" id="RHEA:23784"/>
        <dbReference type="ChEBI" id="CHEBI:15378"/>
        <dbReference type="ChEBI" id="CHEBI:17388"/>
        <dbReference type="ChEBI" id="CHEBI:24646"/>
        <dbReference type="ChEBI" id="CHEBI:60039"/>
        <dbReference type="ChEBI" id="CHEBI:132124"/>
        <dbReference type="EC" id="1.5.5.2"/>
    </reaction>
</comment>
<dbReference type="PANTHER" id="PTHR13914:SF0">
    <property type="entry name" value="PROLINE DEHYDROGENASE 1, MITOCHONDRIAL"/>
    <property type="match status" value="1"/>
</dbReference>
<dbReference type="GO" id="GO:0004657">
    <property type="term" value="F:proline dehydrogenase activity"/>
    <property type="evidence" value="ECO:0007669"/>
    <property type="project" value="UniProtKB-EC"/>
</dbReference>
<reference evidence="7" key="1">
    <citation type="submission" date="2023-08" db="EMBL/GenBank/DDBJ databases">
        <authorList>
            <person name="Chen Y."/>
            <person name="Shah S."/>
            <person name="Dougan E. K."/>
            <person name="Thang M."/>
            <person name="Chan C."/>
        </authorList>
    </citation>
    <scope>NUCLEOTIDE SEQUENCE</scope>
</reference>
<dbReference type="Pfam" id="PF01619">
    <property type="entry name" value="Pro_dh"/>
    <property type="match status" value="1"/>
</dbReference>
<dbReference type="SUPFAM" id="SSF51730">
    <property type="entry name" value="FAD-linked oxidoreductase"/>
    <property type="match status" value="1"/>
</dbReference>
<keyword evidence="5" id="KW-0285">Flavoprotein</keyword>
<keyword evidence="4 5" id="KW-0642">Proline metabolism</keyword>
<gene>
    <name evidence="7" type="ORF">EVOR1521_LOCUS3376</name>
</gene>
<dbReference type="GO" id="GO:0071949">
    <property type="term" value="F:FAD binding"/>
    <property type="evidence" value="ECO:0007669"/>
    <property type="project" value="TreeGrafter"/>
</dbReference>
<dbReference type="InterPro" id="IPR029041">
    <property type="entry name" value="FAD-linked_oxidoreductase-like"/>
</dbReference>
<accession>A0AA36HQS6</accession>
<dbReference type="Gene3D" id="3.20.20.220">
    <property type="match status" value="1"/>
</dbReference>